<keyword evidence="2" id="KW-0863">Zinc-finger</keyword>
<feature type="region of interest" description="Disordered" evidence="4">
    <location>
        <begin position="614"/>
        <end position="635"/>
    </location>
</feature>
<dbReference type="Proteomes" id="UP001151752">
    <property type="component" value="Chromosome 13"/>
</dbReference>
<keyword evidence="1" id="KW-0479">Metal-binding</keyword>
<accession>A0A9Q0VZC8</accession>
<reference evidence="6" key="1">
    <citation type="submission" date="2022-11" db="EMBL/GenBank/DDBJ databases">
        <authorList>
            <person name="Hyden B.L."/>
            <person name="Feng K."/>
            <person name="Yates T."/>
            <person name="Jawdy S."/>
            <person name="Smart L.B."/>
            <person name="Muchero W."/>
        </authorList>
    </citation>
    <scope>NUCLEOTIDE SEQUENCE</scope>
    <source>
        <tissue evidence="6">Shoot tip</tissue>
    </source>
</reference>
<dbReference type="PANTHER" id="PTHR46524">
    <property type="entry name" value="CW-TYPE ZINC FINGER"/>
    <property type="match status" value="1"/>
</dbReference>
<feature type="region of interest" description="Disordered" evidence="4">
    <location>
        <begin position="557"/>
        <end position="579"/>
    </location>
</feature>
<dbReference type="InterPro" id="IPR056406">
    <property type="entry name" value="THD_CWZF3/5/7"/>
</dbReference>
<evidence type="ECO:0000256" key="3">
    <source>
        <dbReference type="ARBA" id="ARBA00022833"/>
    </source>
</evidence>
<reference evidence="6" key="2">
    <citation type="journal article" date="2023" name="Int. J. Mol. Sci.">
        <title>De Novo Assembly and Annotation of 11 Diverse Shrub Willow (Salix) Genomes Reveals Novel Gene Organization in Sex-Linked Regions.</title>
        <authorList>
            <person name="Hyden B."/>
            <person name="Feng K."/>
            <person name="Yates T.B."/>
            <person name="Jawdy S."/>
            <person name="Cereghino C."/>
            <person name="Smart L.B."/>
            <person name="Muchero W."/>
        </authorList>
    </citation>
    <scope>NUCLEOTIDE SEQUENCE</scope>
    <source>
        <tissue evidence="6">Shoot tip</tissue>
    </source>
</reference>
<evidence type="ECO:0000256" key="4">
    <source>
        <dbReference type="SAM" id="MobiDB-lite"/>
    </source>
</evidence>
<dbReference type="InterPro" id="IPR011124">
    <property type="entry name" value="Znf_CW"/>
</dbReference>
<evidence type="ECO:0000313" key="6">
    <source>
        <dbReference type="EMBL" id="KAJ6757176.1"/>
    </source>
</evidence>
<feature type="domain" description="CW-type" evidence="5">
    <location>
        <begin position="159"/>
        <end position="212"/>
    </location>
</feature>
<evidence type="ECO:0000313" key="7">
    <source>
        <dbReference type="Proteomes" id="UP001151752"/>
    </source>
</evidence>
<feature type="compositionally biased region" description="Polar residues" evidence="4">
    <location>
        <begin position="422"/>
        <end position="432"/>
    </location>
</feature>
<feature type="region of interest" description="Disordered" evidence="4">
    <location>
        <begin position="249"/>
        <end position="302"/>
    </location>
</feature>
<proteinExistence type="predicted"/>
<feature type="compositionally biased region" description="Basic and acidic residues" evidence="4">
    <location>
        <begin position="557"/>
        <end position="568"/>
    </location>
</feature>
<dbReference type="InterPro" id="IPR055300">
    <property type="entry name" value="CWZF3/5/7"/>
</dbReference>
<dbReference type="PANTHER" id="PTHR46524:SF7">
    <property type="entry name" value="CW-TYPE ZINC FINGER"/>
    <property type="match status" value="1"/>
</dbReference>
<keyword evidence="3" id="KW-0862">Zinc</keyword>
<name>A0A9Q0VZC8_9ROSI</name>
<feature type="compositionally biased region" description="Polar residues" evidence="4">
    <location>
        <begin position="275"/>
        <end position="287"/>
    </location>
</feature>
<organism evidence="6 7">
    <name type="scientific">Salix koriyanagi</name>
    <dbReference type="NCBI Taxonomy" id="2511006"/>
    <lineage>
        <taxon>Eukaryota</taxon>
        <taxon>Viridiplantae</taxon>
        <taxon>Streptophyta</taxon>
        <taxon>Embryophyta</taxon>
        <taxon>Tracheophyta</taxon>
        <taxon>Spermatophyta</taxon>
        <taxon>Magnoliopsida</taxon>
        <taxon>eudicotyledons</taxon>
        <taxon>Gunneridae</taxon>
        <taxon>Pentapetalae</taxon>
        <taxon>rosids</taxon>
        <taxon>fabids</taxon>
        <taxon>Malpighiales</taxon>
        <taxon>Salicaceae</taxon>
        <taxon>Saliceae</taxon>
        <taxon>Salix</taxon>
    </lineage>
</organism>
<evidence type="ECO:0000259" key="5">
    <source>
        <dbReference type="PROSITE" id="PS51050"/>
    </source>
</evidence>
<feature type="region of interest" description="Disordered" evidence="4">
    <location>
        <begin position="38"/>
        <end position="129"/>
    </location>
</feature>
<evidence type="ECO:0000256" key="1">
    <source>
        <dbReference type="ARBA" id="ARBA00022723"/>
    </source>
</evidence>
<dbReference type="Gene3D" id="3.30.40.100">
    <property type="match status" value="1"/>
</dbReference>
<dbReference type="GO" id="GO:0008270">
    <property type="term" value="F:zinc ion binding"/>
    <property type="evidence" value="ECO:0007669"/>
    <property type="project" value="UniProtKB-KW"/>
</dbReference>
<protein>
    <submittedName>
        <fullName evidence="6">CW-TYPE ZINC FINGER</fullName>
    </submittedName>
</protein>
<feature type="region of interest" description="Disordered" evidence="4">
    <location>
        <begin position="412"/>
        <end position="432"/>
    </location>
</feature>
<dbReference type="Pfam" id="PF07496">
    <property type="entry name" value="zf-CW"/>
    <property type="match status" value="1"/>
</dbReference>
<sequence length="882" mass="98752">MLEQVQYSEPILSGAMKELFSQKACKIHEVSAKATLTGKVQKDKKLGCAPRDDGSEGDKSHALFKDNYMPEGMRKCGDGTLDPTKHKFKKKKSSHLQDEMKAPHGKQPSTGKKKPKGSKNDYSSTAGTSNNSMLIRLSAEPKEKIFQKICKGDNALLEDLRKEDWVCCDKCHKWRLLPYGTNPNQLPQKWLCSMLDWLPGMNHCTFSEEETTDALHALYRLPVAGNHGDQLSHSVSAESSITLVNTLHDLDQNPQDPSFSGGKKKLEMKEMSHPAQYSVSKKQLSSTRKNESLHNRSLSSLETKLQKRLGDVQPQKFKSMKEADQEGFKHSKKARMEGMQYAVEDHNTGGISKKEMGSNNKKYASCIDVRYLSKDSTSLDVKKHQFQKTMVTEDLEPMGIEGKKRKSKDWMNNQIYPGKHSGNGQDNSISMEETSWSECRKERHSRKCKYEEKDSSTSKGVCKLFGKEKINYSSQSTDFKDSPVESVCSSPLKISKRVSPRSFSGNHDSTDVGFCHFSDQTKCLEGESVGVSNWSETLRKENAPAVALIKEKSRDIYRHNDDKVEKKNPGQKTQSIKVEKSAGRQQSLDCLVFGNKNENQCWKSRESNALQVNGSSCDGLGRTPRQLGKDDGQNGAQDVMRRHHLLDASNILASHHLRNDFFSQVANDALEGVKDLKQLADPLKISASGLQIAELFFQAALKFLHGASLFNPDNNSTNSGNMTSAEMYSHAAKLCEYCASEFERCNDLASAFLAHKCIEVAYMRIVYSNDRTASRDRCELQRALQRVCPVKSPSSSESDVEKPKQNQHNFVRLLNFTEDVNLAMEALRKSQASFAAAEIILTETGNTEGISSIKKVLEMGFHDVEGLLQLVHLAIESLRKTP</sequence>
<keyword evidence="7" id="KW-1185">Reference proteome</keyword>
<dbReference type="Pfam" id="PF24756">
    <property type="entry name" value="THD_CWZF3-5-7"/>
    <property type="match status" value="2"/>
</dbReference>
<dbReference type="PROSITE" id="PS51050">
    <property type="entry name" value="ZF_CW"/>
    <property type="match status" value="1"/>
</dbReference>
<feature type="compositionally biased region" description="Basic and acidic residues" evidence="4">
    <location>
        <begin position="40"/>
        <end position="64"/>
    </location>
</feature>
<feature type="compositionally biased region" description="Polar residues" evidence="4">
    <location>
        <begin position="120"/>
        <end position="129"/>
    </location>
</feature>
<evidence type="ECO:0000256" key="2">
    <source>
        <dbReference type="ARBA" id="ARBA00022771"/>
    </source>
</evidence>
<dbReference type="EMBL" id="JAPFFM010000007">
    <property type="protein sequence ID" value="KAJ6757176.1"/>
    <property type="molecule type" value="Genomic_DNA"/>
</dbReference>
<dbReference type="AlphaFoldDB" id="A0A9Q0VZC8"/>
<gene>
    <name evidence="6" type="ORF">OIU74_026426</name>
</gene>
<comment type="caution">
    <text evidence="6">The sequence shown here is derived from an EMBL/GenBank/DDBJ whole genome shotgun (WGS) entry which is preliminary data.</text>
</comment>